<keyword evidence="1" id="KW-0597">Phosphoprotein</keyword>
<feature type="domain" description="HPt" evidence="2">
    <location>
        <begin position="18"/>
        <end position="110"/>
    </location>
</feature>
<dbReference type="SUPFAM" id="SSF47226">
    <property type="entry name" value="Histidine-containing phosphotransfer domain, HPT domain"/>
    <property type="match status" value="1"/>
</dbReference>
<protein>
    <submittedName>
        <fullName evidence="3">Hpt domain-containing protein</fullName>
    </submittedName>
</protein>
<dbReference type="GO" id="GO:0000160">
    <property type="term" value="P:phosphorelay signal transduction system"/>
    <property type="evidence" value="ECO:0007669"/>
    <property type="project" value="InterPro"/>
</dbReference>
<proteinExistence type="predicted"/>
<dbReference type="RefSeq" id="WP_289268096.1">
    <property type="nucleotide sequence ID" value="NZ_OX365700.1"/>
</dbReference>
<evidence type="ECO:0000313" key="4">
    <source>
        <dbReference type="Proteomes" id="UP001179121"/>
    </source>
</evidence>
<dbReference type="GO" id="GO:0004672">
    <property type="term" value="F:protein kinase activity"/>
    <property type="evidence" value="ECO:0007669"/>
    <property type="project" value="UniProtKB-ARBA"/>
</dbReference>
<name>A0AA86MY85_9BACT</name>
<dbReference type="Pfam" id="PF01627">
    <property type="entry name" value="Hpt"/>
    <property type="match status" value="1"/>
</dbReference>
<keyword evidence="4" id="KW-1185">Reference proteome</keyword>
<sequence>MLNQQTRRDPQPAISVQIDESLKDLIPGFLENRKKDVEKIRLALEQADFSVIQTLGHRMKGDGGGYGFDGIGEIGAALELAAARRDCESIHRQLAKLADYLDRIHITYVS</sequence>
<organism evidence="3 4">
    <name type="scientific">Nitrospira tepida</name>
    <dbReference type="NCBI Taxonomy" id="2973512"/>
    <lineage>
        <taxon>Bacteria</taxon>
        <taxon>Pseudomonadati</taxon>
        <taxon>Nitrospirota</taxon>
        <taxon>Nitrospiria</taxon>
        <taxon>Nitrospirales</taxon>
        <taxon>Nitrospiraceae</taxon>
        <taxon>Nitrospira</taxon>
    </lineage>
</organism>
<gene>
    <name evidence="3" type="ORF">DNFV4_01574</name>
</gene>
<dbReference type="AlphaFoldDB" id="A0AA86MY85"/>
<dbReference type="KEGG" id="nti:DNFV4_01574"/>
<dbReference type="EMBL" id="OX365700">
    <property type="protein sequence ID" value="CAI4031145.1"/>
    <property type="molecule type" value="Genomic_DNA"/>
</dbReference>
<dbReference type="InterPro" id="IPR008207">
    <property type="entry name" value="Sig_transdc_His_kin_Hpt_dom"/>
</dbReference>
<reference evidence="3" key="1">
    <citation type="submission" date="2022-10" db="EMBL/GenBank/DDBJ databases">
        <authorList>
            <person name="Koch H."/>
        </authorList>
    </citation>
    <scope>NUCLEOTIDE SEQUENCE</scope>
    <source>
        <strain evidence="3">DNF</strain>
    </source>
</reference>
<dbReference type="PROSITE" id="PS50894">
    <property type="entry name" value="HPT"/>
    <property type="match status" value="1"/>
</dbReference>
<evidence type="ECO:0000259" key="2">
    <source>
        <dbReference type="PROSITE" id="PS50894"/>
    </source>
</evidence>
<dbReference type="Gene3D" id="1.20.120.160">
    <property type="entry name" value="HPT domain"/>
    <property type="match status" value="1"/>
</dbReference>
<evidence type="ECO:0000313" key="3">
    <source>
        <dbReference type="EMBL" id="CAI4031145.1"/>
    </source>
</evidence>
<evidence type="ECO:0000256" key="1">
    <source>
        <dbReference type="PROSITE-ProRule" id="PRU00110"/>
    </source>
</evidence>
<dbReference type="InterPro" id="IPR036641">
    <property type="entry name" value="HPT_dom_sf"/>
</dbReference>
<dbReference type="Proteomes" id="UP001179121">
    <property type="component" value="Chromosome"/>
</dbReference>
<accession>A0AA86MY85</accession>
<feature type="modified residue" description="Phosphohistidine" evidence="1">
    <location>
        <position position="57"/>
    </location>
</feature>